<dbReference type="InterPro" id="IPR052712">
    <property type="entry name" value="Acid_resist_chaperone_HdeD"/>
</dbReference>
<feature type="transmembrane region" description="Helical" evidence="1">
    <location>
        <begin position="42"/>
        <end position="62"/>
    </location>
</feature>
<comment type="caution">
    <text evidence="2">The sequence shown here is derived from an EMBL/GenBank/DDBJ whole genome shotgun (WGS) entry which is preliminary data.</text>
</comment>
<name>A0A9D1M8Y9_9BACT</name>
<keyword evidence="1" id="KW-0812">Transmembrane</keyword>
<dbReference type="Proteomes" id="UP000824112">
    <property type="component" value="Unassembled WGS sequence"/>
</dbReference>
<evidence type="ECO:0000313" key="3">
    <source>
        <dbReference type="Proteomes" id="UP000824112"/>
    </source>
</evidence>
<feature type="transmembrane region" description="Helical" evidence="1">
    <location>
        <begin position="16"/>
        <end position="36"/>
    </location>
</feature>
<accession>A0A9D1M8Y9</accession>
<feature type="transmembrane region" description="Helical" evidence="1">
    <location>
        <begin position="74"/>
        <end position="94"/>
    </location>
</feature>
<feature type="transmembrane region" description="Helical" evidence="1">
    <location>
        <begin position="100"/>
        <end position="119"/>
    </location>
</feature>
<dbReference type="Pfam" id="PF03729">
    <property type="entry name" value="DUF308"/>
    <property type="match status" value="1"/>
</dbReference>
<dbReference type="GO" id="GO:0005886">
    <property type="term" value="C:plasma membrane"/>
    <property type="evidence" value="ECO:0007669"/>
    <property type="project" value="TreeGrafter"/>
</dbReference>
<reference evidence="2" key="1">
    <citation type="submission" date="2020-10" db="EMBL/GenBank/DDBJ databases">
        <authorList>
            <person name="Gilroy R."/>
        </authorList>
    </citation>
    <scope>NUCLEOTIDE SEQUENCE</scope>
    <source>
        <strain evidence="2">CHK158-818</strain>
    </source>
</reference>
<evidence type="ECO:0000256" key="1">
    <source>
        <dbReference type="SAM" id="Phobius"/>
    </source>
</evidence>
<dbReference type="AlphaFoldDB" id="A0A9D1M8Y9"/>
<keyword evidence="1" id="KW-0472">Membrane</keyword>
<sequence length="191" mass="21578">MDITSTMKSFWGKSKYWWMMLVLGIVVFAIGLWIMLQPNVGYLIVAVALGYALLVGGVLQLVISASLRKETKGWGWWMAGGILDILIGFMLIANPMFTEALLPFFFGFVFLYKGVTSLVSAFSMLSDHKYWWLYLINGILTIVLACLFFIFPFSGAVAIIFLSSFMMLYWGISLMVISFDIKPTKTPKTTR</sequence>
<evidence type="ECO:0000313" key="2">
    <source>
        <dbReference type="EMBL" id="HIU56053.1"/>
    </source>
</evidence>
<feature type="transmembrane region" description="Helical" evidence="1">
    <location>
        <begin position="131"/>
        <end position="151"/>
    </location>
</feature>
<dbReference type="EMBL" id="DVNA01000222">
    <property type="protein sequence ID" value="HIU56053.1"/>
    <property type="molecule type" value="Genomic_DNA"/>
</dbReference>
<dbReference type="InterPro" id="IPR005325">
    <property type="entry name" value="DUF308_memb"/>
</dbReference>
<reference evidence="2" key="2">
    <citation type="journal article" date="2021" name="PeerJ">
        <title>Extensive microbial diversity within the chicken gut microbiome revealed by metagenomics and culture.</title>
        <authorList>
            <person name="Gilroy R."/>
            <person name="Ravi A."/>
            <person name="Getino M."/>
            <person name="Pursley I."/>
            <person name="Horton D.L."/>
            <person name="Alikhan N.F."/>
            <person name="Baker D."/>
            <person name="Gharbi K."/>
            <person name="Hall N."/>
            <person name="Watson M."/>
            <person name="Adriaenssens E.M."/>
            <person name="Foster-Nyarko E."/>
            <person name="Jarju S."/>
            <person name="Secka A."/>
            <person name="Antonio M."/>
            <person name="Oren A."/>
            <person name="Chaudhuri R.R."/>
            <person name="La Ragione R."/>
            <person name="Hildebrand F."/>
            <person name="Pallen M.J."/>
        </authorList>
    </citation>
    <scope>NUCLEOTIDE SEQUENCE</scope>
    <source>
        <strain evidence="2">CHK158-818</strain>
    </source>
</reference>
<gene>
    <name evidence="2" type="ORF">IAB03_09650</name>
</gene>
<organism evidence="2 3">
    <name type="scientific">Candidatus Gallibacteroides avistercoris</name>
    <dbReference type="NCBI Taxonomy" id="2840833"/>
    <lineage>
        <taxon>Bacteria</taxon>
        <taxon>Pseudomonadati</taxon>
        <taxon>Bacteroidota</taxon>
        <taxon>Bacteroidia</taxon>
        <taxon>Bacteroidales</taxon>
        <taxon>Bacteroidaceae</taxon>
        <taxon>Bacteroidaceae incertae sedis</taxon>
        <taxon>Candidatus Gallibacteroides</taxon>
    </lineage>
</organism>
<proteinExistence type="predicted"/>
<protein>
    <submittedName>
        <fullName evidence="2">DUF308 domain-containing protein</fullName>
    </submittedName>
</protein>
<dbReference type="PANTHER" id="PTHR34989">
    <property type="entry name" value="PROTEIN HDED"/>
    <property type="match status" value="1"/>
</dbReference>
<keyword evidence="1" id="KW-1133">Transmembrane helix</keyword>
<feature type="transmembrane region" description="Helical" evidence="1">
    <location>
        <begin position="157"/>
        <end position="181"/>
    </location>
</feature>
<dbReference type="PANTHER" id="PTHR34989:SF1">
    <property type="entry name" value="PROTEIN HDED"/>
    <property type="match status" value="1"/>
</dbReference>